<evidence type="ECO:0000256" key="2">
    <source>
        <dbReference type="ARBA" id="ARBA00022692"/>
    </source>
</evidence>
<feature type="transmembrane region" description="Helical" evidence="5">
    <location>
        <begin position="129"/>
        <end position="148"/>
    </location>
</feature>
<feature type="transmembrane region" description="Helical" evidence="5">
    <location>
        <begin position="21"/>
        <end position="41"/>
    </location>
</feature>
<accession>A0A377JQX1</accession>
<dbReference type="AlphaFoldDB" id="A0A377JQX1"/>
<evidence type="ECO:0000256" key="3">
    <source>
        <dbReference type="ARBA" id="ARBA00022989"/>
    </source>
</evidence>
<evidence type="ECO:0000256" key="5">
    <source>
        <dbReference type="SAM" id="Phobius"/>
    </source>
</evidence>
<reference evidence="6 7" key="1">
    <citation type="submission" date="2018-06" db="EMBL/GenBank/DDBJ databases">
        <authorList>
            <consortium name="Pathogen Informatics"/>
            <person name="Doyle S."/>
        </authorList>
    </citation>
    <scope>NUCLEOTIDE SEQUENCE [LARGE SCALE GENOMIC DNA]</scope>
    <source>
        <strain evidence="6 7">NCTC12219</strain>
    </source>
</reference>
<dbReference type="EMBL" id="UGHX01000001">
    <property type="protein sequence ID" value="STP10379.1"/>
    <property type="molecule type" value="Genomic_DNA"/>
</dbReference>
<feature type="transmembrane region" description="Helical" evidence="5">
    <location>
        <begin position="83"/>
        <end position="109"/>
    </location>
</feature>
<gene>
    <name evidence="6" type="ORF">NCTC12219_00238</name>
</gene>
<protein>
    <submittedName>
        <fullName evidence="6">Peptidase</fullName>
    </submittedName>
</protein>
<keyword evidence="3 5" id="KW-1133">Transmembrane helix</keyword>
<dbReference type="Proteomes" id="UP000255103">
    <property type="component" value="Unassembled WGS sequence"/>
</dbReference>
<organism evidence="6 7">
    <name type="scientific">Helicobacter cinaedi</name>
    <dbReference type="NCBI Taxonomy" id="213"/>
    <lineage>
        <taxon>Bacteria</taxon>
        <taxon>Pseudomonadati</taxon>
        <taxon>Campylobacterota</taxon>
        <taxon>Epsilonproteobacteria</taxon>
        <taxon>Campylobacterales</taxon>
        <taxon>Helicobacteraceae</taxon>
        <taxon>Helicobacter</taxon>
    </lineage>
</organism>
<evidence type="ECO:0000313" key="6">
    <source>
        <dbReference type="EMBL" id="STP10379.1"/>
    </source>
</evidence>
<sequence>MTPSLFTLFGKSINDFFSAKILTLTLFPALFGIMLWGSVLYIFGNEIYTYLSQMLLGFMPDWLNTQGTAQSILNGIIRFSLSFALYTLFGIFFLIAILLTNMLFSIFYTPFIVEYVRVKSYPHLPKAEFGSLLECILVFIKNFLLFAFLALISLLLYLVPFIGSLLGSFALFIVWYLFFKNTTFYDVGSSSMEESKFQYINQTRFFTNHAYALSAYLLNYVPFFNFFLMPLQILLITHYFFTRLDEMQSIKNSR</sequence>
<comment type="subcellular location">
    <subcellularLocation>
        <location evidence="1">Membrane</location>
        <topology evidence="1">Multi-pass membrane protein</topology>
    </subcellularLocation>
</comment>
<dbReference type="InterPro" id="IPR059112">
    <property type="entry name" value="CysZ/EI24"/>
</dbReference>
<name>A0A377JQX1_9HELI</name>
<feature type="transmembrane region" description="Helical" evidence="5">
    <location>
        <begin position="223"/>
        <end position="241"/>
    </location>
</feature>
<evidence type="ECO:0000313" key="7">
    <source>
        <dbReference type="Proteomes" id="UP000255103"/>
    </source>
</evidence>
<keyword evidence="4 5" id="KW-0472">Membrane</keyword>
<dbReference type="Pfam" id="PF07264">
    <property type="entry name" value="EI24"/>
    <property type="match status" value="1"/>
</dbReference>
<evidence type="ECO:0000256" key="4">
    <source>
        <dbReference type="ARBA" id="ARBA00023136"/>
    </source>
</evidence>
<proteinExistence type="predicted"/>
<feature type="transmembrane region" description="Helical" evidence="5">
    <location>
        <begin position="155"/>
        <end position="178"/>
    </location>
</feature>
<keyword evidence="2 5" id="KW-0812">Transmembrane</keyword>
<dbReference type="RefSeq" id="WP_115721267.1">
    <property type="nucleotide sequence ID" value="NZ_UGHX01000001.1"/>
</dbReference>
<evidence type="ECO:0000256" key="1">
    <source>
        <dbReference type="ARBA" id="ARBA00004141"/>
    </source>
</evidence>